<feature type="transmembrane region" description="Helical" evidence="5">
    <location>
        <begin position="183"/>
        <end position="204"/>
    </location>
</feature>
<evidence type="ECO:0000313" key="8">
    <source>
        <dbReference type="Proteomes" id="UP001168380"/>
    </source>
</evidence>
<evidence type="ECO:0000256" key="2">
    <source>
        <dbReference type="ARBA" id="ARBA00022692"/>
    </source>
</evidence>
<feature type="domain" description="EamA" evidence="6">
    <location>
        <begin position="153"/>
        <end position="283"/>
    </location>
</feature>
<dbReference type="InterPro" id="IPR050638">
    <property type="entry name" value="AA-Vitamin_Transporters"/>
</dbReference>
<comment type="caution">
    <text evidence="7">The sequence shown here is derived from an EMBL/GenBank/DDBJ whole genome shotgun (WGS) entry which is preliminary data.</text>
</comment>
<dbReference type="Proteomes" id="UP001168380">
    <property type="component" value="Unassembled WGS sequence"/>
</dbReference>
<evidence type="ECO:0000313" key="7">
    <source>
        <dbReference type="EMBL" id="MDO3382342.1"/>
    </source>
</evidence>
<comment type="subcellular location">
    <subcellularLocation>
        <location evidence="1">Membrane</location>
        <topology evidence="1">Multi-pass membrane protein</topology>
    </subcellularLocation>
</comment>
<proteinExistence type="predicted"/>
<feature type="transmembrane region" description="Helical" evidence="5">
    <location>
        <begin position="152"/>
        <end position="171"/>
    </location>
</feature>
<organism evidence="7 8">
    <name type="scientific">Gilvimarinus algae</name>
    <dbReference type="NCBI Taxonomy" id="3058037"/>
    <lineage>
        <taxon>Bacteria</taxon>
        <taxon>Pseudomonadati</taxon>
        <taxon>Pseudomonadota</taxon>
        <taxon>Gammaproteobacteria</taxon>
        <taxon>Cellvibrionales</taxon>
        <taxon>Cellvibrionaceae</taxon>
        <taxon>Gilvimarinus</taxon>
    </lineage>
</organism>
<dbReference type="InterPro" id="IPR037185">
    <property type="entry name" value="EmrE-like"/>
</dbReference>
<feature type="transmembrane region" description="Helical" evidence="5">
    <location>
        <begin position="76"/>
        <end position="96"/>
    </location>
</feature>
<feature type="transmembrane region" description="Helical" evidence="5">
    <location>
        <begin position="266"/>
        <end position="283"/>
    </location>
</feature>
<feature type="transmembrane region" description="Helical" evidence="5">
    <location>
        <begin position="129"/>
        <end position="146"/>
    </location>
</feature>
<feature type="transmembrane region" description="Helical" evidence="5">
    <location>
        <begin position="210"/>
        <end position="229"/>
    </location>
</feature>
<keyword evidence="3 5" id="KW-1133">Transmembrane helix</keyword>
<dbReference type="EMBL" id="JAULRT010000052">
    <property type="protein sequence ID" value="MDO3382342.1"/>
    <property type="molecule type" value="Genomic_DNA"/>
</dbReference>
<dbReference type="SUPFAM" id="SSF103481">
    <property type="entry name" value="Multidrug resistance efflux transporter EmrE"/>
    <property type="match status" value="1"/>
</dbReference>
<feature type="transmembrane region" description="Helical" evidence="5">
    <location>
        <begin position="46"/>
        <end position="64"/>
    </location>
</feature>
<sequence>MIPVRLEAWLAASLAMLAFAGNSVLCRLALAGGAQAEASIDALSFTLLRLCGGALVLTLIMIWSRHRALPKLKGNWCGAFWLAVYAFSFSLAYLRLQTATGALILFGCVQCVLLAASWLSGVRPGRYEYVGLVLAFLGFSILLVPQASRPDLLGALLMGVSGFAWAMYTLVGRHSTAPLLDTCGHFIRASVLALPLLGFIVWWGRVSFEGVVLALVSGGLTSALGYALWYRALAHFTRSQAGVIQLSVPLIAALGGVVFLREPFTVSLLLAIAGVLSGVYLTSHNFEGKSGDISATR</sequence>
<accession>A0ABT8TDZ6</accession>
<keyword evidence="2 5" id="KW-0812">Transmembrane</keyword>
<feature type="transmembrane region" description="Helical" evidence="5">
    <location>
        <begin position="241"/>
        <end position="260"/>
    </location>
</feature>
<keyword evidence="4 5" id="KW-0472">Membrane</keyword>
<name>A0ABT8TDZ6_9GAMM</name>
<dbReference type="InterPro" id="IPR000620">
    <property type="entry name" value="EamA_dom"/>
</dbReference>
<dbReference type="PANTHER" id="PTHR32322">
    <property type="entry name" value="INNER MEMBRANE TRANSPORTER"/>
    <property type="match status" value="1"/>
</dbReference>
<protein>
    <submittedName>
        <fullName evidence="7">DMT family transporter</fullName>
    </submittedName>
</protein>
<evidence type="ECO:0000256" key="1">
    <source>
        <dbReference type="ARBA" id="ARBA00004141"/>
    </source>
</evidence>
<reference evidence="7" key="1">
    <citation type="submission" date="2023-07" db="EMBL/GenBank/DDBJ databases">
        <title>Gilvimarinus algae sp. nov., isolated from the surface of Kelp.</title>
        <authorList>
            <person name="Sun Y.Y."/>
            <person name="Gong Y."/>
            <person name="Du Z.J."/>
        </authorList>
    </citation>
    <scope>NUCLEOTIDE SEQUENCE</scope>
    <source>
        <strain evidence="7">SDUM040014</strain>
    </source>
</reference>
<dbReference type="Pfam" id="PF00892">
    <property type="entry name" value="EamA"/>
    <property type="match status" value="1"/>
</dbReference>
<evidence type="ECO:0000256" key="5">
    <source>
        <dbReference type="SAM" id="Phobius"/>
    </source>
</evidence>
<gene>
    <name evidence="7" type="ORF">QWI16_09155</name>
</gene>
<dbReference type="PANTHER" id="PTHR32322:SF9">
    <property type="entry name" value="AMINO-ACID METABOLITE EFFLUX PUMP-RELATED"/>
    <property type="match status" value="1"/>
</dbReference>
<evidence type="ECO:0000259" key="6">
    <source>
        <dbReference type="Pfam" id="PF00892"/>
    </source>
</evidence>
<feature type="transmembrane region" description="Helical" evidence="5">
    <location>
        <begin position="102"/>
        <end position="122"/>
    </location>
</feature>
<keyword evidence="8" id="KW-1185">Reference proteome</keyword>
<evidence type="ECO:0000256" key="3">
    <source>
        <dbReference type="ARBA" id="ARBA00022989"/>
    </source>
</evidence>
<evidence type="ECO:0000256" key="4">
    <source>
        <dbReference type="ARBA" id="ARBA00023136"/>
    </source>
</evidence>
<dbReference type="RefSeq" id="WP_302712537.1">
    <property type="nucleotide sequence ID" value="NZ_JAULRT010000052.1"/>
</dbReference>